<proteinExistence type="predicted"/>
<organism evidence="1 2">
    <name type="scientific">Terrabacter aeriphilus</name>
    <dbReference type="NCBI Taxonomy" id="515662"/>
    <lineage>
        <taxon>Bacteria</taxon>
        <taxon>Bacillati</taxon>
        <taxon>Actinomycetota</taxon>
        <taxon>Actinomycetes</taxon>
        <taxon>Micrococcales</taxon>
        <taxon>Intrasporangiaceae</taxon>
        <taxon>Terrabacter</taxon>
    </lineage>
</organism>
<comment type="caution">
    <text evidence="1">The sequence shown here is derived from an EMBL/GenBank/DDBJ whole genome shotgun (WGS) entry which is preliminary data.</text>
</comment>
<keyword evidence="2" id="KW-1185">Reference proteome</keyword>
<dbReference type="Gene3D" id="1.10.510.10">
    <property type="entry name" value="Transferase(Phosphotransferase) domain 1"/>
    <property type="match status" value="1"/>
</dbReference>
<dbReference type="InterPro" id="IPR011009">
    <property type="entry name" value="Kinase-like_dom_sf"/>
</dbReference>
<dbReference type="Gene3D" id="3.30.200.20">
    <property type="entry name" value="Phosphorylase Kinase, domain 1"/>
    <property type="match status" value="1"/>
</dbReference>
<evidence type="ECO:0008006" key="3">
    <source>
        <dbReference type="Google" id="ProtNLM"/>
    </source>
</evidence>
<gene>
    <name evidence="1" type="ORF">GCM10023258_05640</name>
</gene>
<dbReference type="SUPFAM" id="SSF56112">
    <property type="entry name" value="Protein kinase-like (PK-like)"/>
    <property type="match status" value="1"/>
</dbReference>
<dbReference type="EMBL" id="BAABIW010000006">
    <property type="protein sequence ID" value="GAA5018700.1"/>
    <property type="molecule type" value="Genomic_DNA"/>
</dbReference>
<evidence type="ECO:0000313" key="2">
    <source>
        <dbReference type="Proteomes" id="UP001500427"/>
    </source>
</evidence>
<sequence>MTPPPGLDPGRIVTALRDRWGIDVVTLTYAAVGFGGHHWRAVDAAGVPWFVTLDVDVPGGPLRAALGSARALADAGLAFVVAPVPSRDGEVVVDLGTTGWLSVTPWLDVTRTPEPGVQDRGDRDAVVSALARLHARTDVVAGTAGRDDLCVPERDRLERAMTGTLPWAGGPSADRPYADRAARALAAAAAVLRPALEEWDAAAARARQDAATDGDAWAVTHGEPHWRNVLVGADGLHLVDWDTTLVAPRARDLWHVAGADGAASLEVLDAYARHAGRVVRPEELQAQALRWDLTDVALYVRWFSEPHADDADSATAWQGLTEALDSLGARGSRGTGEPAAP</sequence>
<accession>A0ABP9J2K4</accession>
<protein>
    <recommendedName>
        <fullName evidence="3">Spectinomycin phosphotransferase</fullName>
    </recommendedName>
</protein>
<name>A0ABP9J2K4_9MICO</name>
<reference evidence="2" key="1">
    <citation type="journal article" date="2019" name="Int. J. Syst. Evol. Microbiol.">
        <title>The Global Catalogue of Microorganisms (GCM) 10K type strain sequencing project: providing services to taxonomists for standard genome sequencing and annotation.</title>
        <authorList>
            <consortium name="The Broad Institute Genomics Platform"/>
            <consortium name="The Broad Institute Genome Sequencing Center for Infectious Disease"/>
            <person name="Wu L."/>
            <person name="Ma J."/>
        </authorList>
    </citation>
    <scope>NUCLEOTIDE SEQUENCE [LARGE SCALE GENOMIC DNA]</scope>
    <source>
        <strain evidence="2">JCM 17687</strain>
    </source>
</reference>
<dbReference type="RefSeq" id="WP_345505911.1">
    <property type="nucleotide sequence ID" value="NZ_BAABIW010000006.1"/>
</dbReference>
<dbReference type="Proteomes" id="UP001500427">
    <property type="component" value="Unassembled WGS sequence"/>
</dbReference>
<evidence type="ECO:0000313" key="1">
    <source>
        <dbReference type="EMBL" id="GAA5018700.1"/>
    </source>
</evidence>